<dbReference type="InterPro" id="IPR004481">
    <property type="entry name" value="K/Na/Ca-exchanger"/>
</dbReference>
<keyword evidence="4 5" id="KW-0472">Membrane</keyword>
<evidence type="ECO:0000259" key="6">
    <source>
        <dbReference type="Pfam" id="PF01699"/>
    </source>
</evidence>
<evidence type="ECO:0000256" key="1">
    <source>
        <dbReference type="ARBA" id="ARBA00004141"/>
    </source>
</evidence>
<evidence type="ECO:0000256" key="3">
    <source>
        <dbReference type="ARBA" id="ARBA00022989"/>
    </source>
</evidence>
<feature type="domain" description="Sodium/calcium exchanger membrane region" evidence="6">
    <location>
        <begin position="5"/>
        <end position="140"/>
    </location>
</feature>
<evidence type="ECO:0000256" key="2">
    <source>
        <dbReference type="ARBA" id="ARBA00022692"/>
    </source>
</evidence>
<feature type="transmembrane region" description="Helical" evidence="5">
    <location>
        <begin position="30"/>
        <end position="47"/>
    </location>
</feature>
<feature type="transmembrane region" description="Helical" evidence="5">
    <location>
        <begin position="6"/>
        <end position="23"/>
    </location>
</feature>
<comment type="subcellular location">
    <subcellularLocation>
        <location evidence="1">Membrane</location>
        <topology evidence="1">Multi-pass membrane protein</topology>
    </subcellularLocation>
</comment>
<feature type="transmembrane region" description="Helical" evidence="5">
    <location>
        <begin position="123"/>
        <end position="141"/>
    </location>
</feature>
<evidence type="ECO:0000313" key="7">
    <source>
        <dbReference type="EMBL" id="NGP76139.1"/>
    </source>
</evidence>
<name>A0A6M1SMA0_9BACT</name>
<feature type="domain" description="Sodium/calcium exchanger membrane region" evidence="6">
    <location>
        <begin position="171"/>
        <end position="311"/>
    </location>
</feature>
<dbReference type="GO" id="GO:0005886">
    <property type="term" value="C:plasma membrane"/>
    <property type="evidence" value="ECO:0007669"/>
    <property type="project" value="TreeGrafter"/>
</dbReference>
<feature type="transmembrane region" description="Helical" evidence="5">
    <location>
        <begin position="97"/>
        <end position="117"/>
    </location>
</feature>
<feature type="transmembrane region" description="Helical" evidence="5">
    <location>
        <begin position="237"/>
        <end position="261"/>
    </location>
</feature>
<feature type="transmembrane region" description="Helical" evidence="5">
    <location>
        <begin position="67"/>
        <end position="90"/>
    </location>
</feature>
<dbReference type="Proteomes" id="UP000473278">
    <property type="component" value="Unassembled WGS sequence"/>
</dbReference>
<reference evidence="7 8" key="1">
    <citation type="submission" date="2020-02" db="EMBL/GenBank/DDBJ databases">
        <title>Balneolaceae bacterium YR4-1, complete genome.</title>
        <authorList>
            <person name="Li Y."/>
            <person name="Wu S."/>
        </authorList>
    </citation>
    <scope>NUCLEOTIDE SEQUENCE [LARGE SCALE GENOMIC DNA]</scope>
    <source>
        <strain evidence="7 8">YR4-1</strain>
    </source>
</reference>
<evidence type="ECO:0000256" key="5">
    <source>
        <dbReference type="SAM" id="Phobius"/>
    </source>
</evidence>
<dbReference type="Gene3D" id="1.20.1420.30">
    <property type="entry name" value="NCX, central ion-binding region"/>
    <property type="match status" value="1"/>
</dbReference>
<dbReference type="GO" id="GO:0005262">
    <property type="term" value="F:calcium channel activity"/>
    <property type="evidence" value="ECO:0007669"/>
    <property type="project" value="TreeGrafter"/>
</dbReference>
<feature type="transmembrane region" description="Helical" evidence="5">
    <location>
        <begin position="196"/>
        <end position="216"/>
    </location>
</feature>
<dbReference type="InterPro" id="IPR004837">
    <property type="entry name" value="NaCa_Exmemb"/>
</dbReference>
<keyword evidence="8" id="KW-1185">Reference proteome</keyword>
<keyword evidence="2 5" id="KW-0812">Transmembrane</keyword>
<protein>
    <submittedName>
        <fullName evidence="7">Sodium:calcium antiporter</fullName>
    </submittedName>
</protein>
<gene>
    <name evidence="7" type="ORF">G3570_05820</name>
</gene>
<dbReference type="InterPro" id="IPR044880">
    <property type="entry name" value="NCX_ion-bd_dom_sf"/>
</dbReference>
<dbReference type="RefSeq" id="WP_165140218.1">
    <property type="nucleotide sequence ID" value="NZ_JAALLT010000002.1"/>
</dbReference>
<dbReference type="PANTHER" id="PTHR10846">
    <property type="entry name" value="SODIUM/POTASSIUM/CALCIUM EXCHANGER"/>
    <property type="match status" value="1"/>
</dbReference>
<evidence type="ECO:0000313" key="8">
    <source>
        <dbReference type="Proteomes" id="UP000473278"/>
    </source>
</evidence>
<dbReference type="PANTHER" id="PTHR10846:SF8">
    <property type="entry name" value="INNER MEMBRANE PROTEIN YRBG"/>
    <property type="match status" value="1"/>
</dbReference>
<dbReference type="Pfam" id="PF01699">
    <property type="entry name" value="Na_Ca_ex"/>
    <property type="match status" value="2"/>
</dbReference>
<evidence type="ECO:0000256" key="4">
    <source>
        <dbReference type="ARBA" id="ARBA00023136"/>
    </source>
</evidence>
<feature type="transmembrane region" description="Helical" evidence="5">
    <location>
        <begin position="267"/>
        <end position="287"/>
    </location>
</feature>
<comment type="caution">
    <text evidence="7">The sequence shown here is derived from an EMBL/GenBank/DDBJ whole genome shotgun (WGS) entry which is preliminary data.</text>
</comment>
<dbReference type="GO" id="GO:0008273">
    <property type="term" value="F:calcium, potassium:sodium antiporter activity"/>
    <property type="evidence" value="ECO:0007669"/>
    <property type="project" value="TreeGrafter"/>
</dbReference>
<feature type="transmembrane region" description="Helical" evidence="5">
    <location>
        <begin position="294"/>
        <end position="312"/>
    </location>
</feature>
<sequence>MITAVSLFIIGLVLVVYFSEKLVEGVVGTSLSFGISAFLISVIFIGFDPENLVLGGVASYEAASGIALGTIIGSAMVAIALAFGITAIIAPMKFKSAPAGIVIVPVASVALLVLLSLDGMLTRLDGIYLLGGFFLALWYLVRLSSKGLDIEATGEVAETIEKETVPAAWKSVGMLIISLIAIIVGSELLIRGSETIIDGIGLTETVFGMTLLALLVSFEELARELPAALKGRPDISYGNVSGSVLAFFLFNAGIIALINPVPIPTEVLYFHLPVSVLTIVFISMCMLAKRVTRWSGLILVLLYTVFFVGSFFR</sequence>
<feature type="transmembrane region" description="Helical" evidence="5">
    <location>
        <begin position="172"/>
        <end position="190"/>
    </location>
</feature>
<keyword evidence="3 5" id="KW-1133">Transmembrane helix</keyword>
<proteinExistence type="predicted"/>
<dbReference type="AlphaFoldDB" id="A0A6M1SMA0"/>
<dbReference type="EMBL" id="JAALLT010000002">
    <property type="protein sequence ID" value="NGP76139.1"/>
    <property type="molecule type" value="Genomic_DNA"/>
</dbReference>
<dbReference type="GO" id="GO:0006874">
    <property type="term" value="P:intracellular calcium ion homeostasis"/>
    <property type="evidence" value="ECO:0007669"/>
    <property type="project" value="TreeGrafter"/>
</dbReference>
<organism evidence="7 8">
    <name type="scientific">Halalkalibaculum roseum</name>
    <dbReference type="NCBI Taxonomy" id="2709311"/>
    <lineage>
        <taxon>Bacteria</taxon>
        <taxon>Pseudomonadati</taxon>
        <taxon>Balneolota</taxon>
        <taxon>Balneolia</taxon>
        <taxon>Balneolales</taxon>
        <taxon>Balneolaceae</taxon>
        <taxon>Halalkalibaculum</taxon>
    </lineage>
</organism>
<accession>A0A6M1SMA0</accession>